<evidence type="ECO:0000256" key="4">
    <source>
        <dbReference type="SAM" id="MobiDB-lite"/>
    </source>
</evidence>
<dbReference type="GO" id="GO:0007165">
    <property type="term" value="P:signal transduction"/>
    <property type="evidence" value="ECO:0007669"/>
    <property type="project" value="InterPro"/>
</dbReference>
<feature type="compositionally biased region" description="Polar residues" evidence="4">
    <location>
        <begin position="684"/>
        <end position="701"/>
    </location>
</feature>
<dbReference type="PROSITE" id="PS51845">
    <property type="entry name" value="PDEASE_I_2"/>
    <property type="match status" value="1"/>
</dbReference>
<dbReference type="CDD" id="cd00077">
    <property type="entry name" value="HDc"/>
    <property type="match status" value="1"/>
</dbReference>
<feature type="compositionally biased region" description="Polar residues" evidence="4">
    <location>
        <begin position="830"/>
        <end position="848"/>
    </location>
</feature>
<feature type="domain" description="PDEase" evidence="5">
    <location>
        <begin position="281"/>
        <end position="630"/>
    </location>
</feature>
<proteinExistence type="inferred from homology"/>
<protein>
    <recommendedName>
        <fullName evidence="3">Phosphodiesterase</fullName>
        <ecNumber evidence="3">3.1.4.-</ecNumber>
    </recommendedName>
</protein>
<feature type="compositionally biased region" description="Low complexity" evidence="4">
    <location>
        <begin position="731"/>
        <end position="742"/>
    </location>
</feature>
<dbReference type="PROSITE" id="PS00126">
    <property type="entry name" value="PDEASE_I_1"/>
    <property type="match status" value="1"/>
</dbReference>
<dbReference type="SUPFAM" id="SSF109604">
    <property type="entry name" value="HD-domain/PDEase-like"/>
    <property type="match status" value="1"/>
</dbReference>
<accession>A0A6A5X377</accession>
<feature type="compositionally biased region" description="Basic and acidic residues" evidence="4">
    <location>
        <begin position="893"/>
        <end position="905"/>
    </location>
</feature>
<name>A0A6A5X377_9PLEO</name>
<evidence type="ECO:0000256" key="3">
    <source>
        <dbReference type="RuleBase" id="RU363067"/>
    </source>
</evidence>
<dbReference type="Proteomes" id="UP000799779">
    <property type="component" value="Unassembled WGS sequence"/>
</dbReference>
<dbReference type="InterPro" id="IPR036971">
    <property type="entry name" value="PDEase_catalytic_dom_sf"/>
</dbReference>
<comment type="similarity">
    <text evidence="3">Belongs to the cyclic nucleotide phosphodiesterase family.</text>
</comment>
<dbReference type="Pfam" id="PF00233">
    <property type="entry name" value="PDEase_I"/>
    <property type="match status" value="1"/>
</dbReference>
<feature type="compositionally biased region" description="Basic and acidic residues" evidence="4">
    <location>
        <begin position="769"/>
        <end position="786"/>
    </location>
</feature>
<dbReference type="InterPro" id="IPR002073">
    <property type="entry name" value="PDEase_catalytic_dom"/>
</dbReference>
<dbReference type="OrthoDB" id="546632at2759"/>
<dbReference type="PANTHER" id="PTHR11347">
    <property type="entry name" value="CYCLIC NUCLEOTIDE PHOSPHODIESTERASE"/>
    <property type="match status" value="1"/>
</dbReference>
<evidence type="ECO:0000256" key="1">
    <source>
        <dbReference type="ARBA" id="ARBA00022723"/>
    </source>
</evidence>
<dbReference type="Gene3D" id="1.10.1300.10">
    <property type="entry name" value="3'5'-cyclic nucleotide phosphodiesterase, catalytic domain"/>
    <property type="match status" value="1"/>
</dbReference>
<keyword evidence="7" id="KW-1185">Reference proteome</keyword>
<feature type="compositionally biased region" description="Polar residues" evidence="4">
    <location>
        <begin position="955"/>
        <end position="969"/>
    </location>
</feature>
<keyword evidence="2 3" id="KW-0378">Hydrolase</keyword>
<dbReference type="GO" id="GO:0004114">
    <property type="term" value="F:3',5'-cyclic-nucleotide phosphodiesterase activity"/>
    <property type="evidence" value="ECO:0007669"/>
    <property type="project" value="InterPro"/>
</dbReference>
<feature type="region of interest" description="Disordered" evidence="4">
    <location>
        <begin position="106"/>
        <end position="129"/>
    </location>
</feature>
<dbReference type="InterPro" id="IPR003607">
    <property type="entry name" value="HD/PDEase_dom"/>
</dbReference>
<feature type="compositionally biased region" description="Basic and acidic residues" evidence="4">
    <location>
        <begin position="793"/>
        <end position="807"/>
    </location>
</feature>
<comment type="cofactor">
    <cofactor evidence="3">
        <name>a divalent metal cation</name>
        <dbReference type="ChEBI" id="CHEBI:60240"/>
    </cofactor>
    <text evidence="3">Binds 2 divalent metal cations per subunit. Site 1 may preferentially bind zinc ions, while site 2 has a preference for magnesium and/or manganese ions.</text>
</comment>
<dbReference type="AlphaFoldDB" id="A0A6A5X377"/>
<evidence type="ECO:0000313" key="6">
    <source>
        <dbReference type="EMBL" id="KAF2007365.1"/>
    </source>
</evidence>
<feature type="region of interest" description="Disordered" evidence="4">
    <location>
        <begin position="650"/>
        <end position="701"/>
    </location>
</feature>
<evidence type="ECO:0000259" key="5">
    <source>
        <dbReference type="PROSITE" id="PS51845"/>
    </source>
</evidence>
<gene>
    <name evidence="6" type="ORF">P154DRAFT_420561</name>
</gene>
<sequence length="981" mass="108331">MDHGACNVVYVDRRANDEHVLRESLSNSLVARTSKGNVHGYFGFAKSPPAEVHSNLEAILSTFSEVHICGSGSSCLSKIAQLAESSKDNVPTILLIDVPYDEEQRLKRLSREPRTPSPTTSRVTRSETSEPDDIYGMHLLMHVSSEIQSKNFSKLVVPVVVLSGVDRDWATKNMPSPTVRGSQILADTVRLVRYLDAGAVDVLSSPLSQDNAHSLAVHAYRVHKEVSREEAGFLIRKRNRKLSWVGVNDAKPYGYLREAMVSGLMSGICNPETVGESLDSTEIFVTEDRKEAVAAAIGTWNFPAHDFTDDELVYGALLMLKHALQMPELEEWRLSDDELTVFLLASRAAYNDFVLYHNFRHVSDVLQAVFHFLVQIGTLPPYLLGSHPPMDSAEIPPIAELLKPFDALTLLISAIGHDVGHPGVNNAFLVALNAPLAQLYNDRSVLESFHCAAYSQILRRYWPKAFSNTTMRKLMINSILATDMGLHFRYMTDLGNLQQKLGHDNRQIDGWSVKVREEYKDLICGLLIKCADISNVARKFSTAARWANILTDEFSNQGIMEQELQIPSCLFGGPPVRDDLIKLAESQIGFMNIFARPLFEAVTDIMPAMRYTVDEIGTNRNIWEQTIENEKVKRSKKGANLTMGMLSPSFAADATPSPRSGVPLKVVPGVPPPSHLSLDREAPISTQLPTDESGRRGSTGSIHAALTNSRRSSLGVDKNSHHLSGAVLPLQRSQENQNQSRRPSGDASLTAIVITESPPSPEKSITDTVRADPPRDSSPSRRKDTLTKGSQKHLFDRPISDSEKEGTRPVTAPSSARPSHSSILYPVPNVPSQSHSQVDLTHNSNGNLDGSKVQHWDTKVSGDSTMSRSDASRDGGRRSEWWRQMSSRRRTRDLRNGDADSRGQQKEIALIPTMSNSTSSATSPTLPSPGRTSRTGKLKSFFRRKNRSDDEQEKQLSSFGSSSQLRTPPTSDPGVSVHSDD</sequence>
<feature type="region of interest" description="Disordered" evidence="4">
    <location>
        <begin position="727"/>
        <end position="981"/>
    </location>
</feature>
<dbReference type="GO" id="GO:0046872">
    <property type="term" value="F:metal ion binding"/>
    <property type="evidence" value="ECO:0007669"/>
    <property type="project" value="UniProtKB-KW"/>
</dbReference>
<keyword evidence="1 3" id="KW-0479">Metal-binding</keyword>
<feature type="compositionally biased region" description="Low complexity" evidence="4">
    <location>
        <begin position="912"/>
        <end position="929"/>
    </location>
</feature>
<evidence type="ECO:0000256" key="2">
    <source>
        <dbReference type="ARBA" id="ARBA00022801"/>
    </source>
</evidence>
<feature type="compositionally biased region" description="Polar residues" evidence="4">
    <location>
        <begin position="812"/>
        <end position="822"/>
    </location>
</feature>
<dbReference type="InterPro" id="IPR023174">
    <property type="entry name" value="PDEase_CS"/>
</dbReference>
<organism evidence="6 7">
    <name type="scientific">Amniculicola lignicola CBS 123094</name>
    <dbReference type="NCBI Taxonomy" id="1392246"/>
    <lineage>
        <taxon>Eukaryota</taxon>
        <taxon>Fungi</taxon>
        <taxon>Dikarya</taxon>
        <taxon>Ascomycota</taxon>
        <taxon>Pezizomycotina</taxon>
        <taxon>Dothideomycetes</taxon>
        <taxon>Pleosporomycetidae</taxon>
        <taxon>Pleosporales</taxon>
        <taxon>Amniculicolaceae</taxon>
        <taxon>Amniculicola</taxon>
    </lineage>
</organism>
<dbReference type="EC" id="3.1.4.-" evidence="3"/>
<evidence type="ECO:0000313" key="7">
    <source>
        <dbReference type="Proteomes" id="UP000799779"/>
    </source>
</evidence>
<dbReference type="EMBL" id="ML977557">
    <property type="protein sequence ID" value="KAF2007365.1"/>
    <property type="molecule type" value="Genomic_DNA"/>
</dbReference>
<reference evidence="6" key="1">
    <citation type="journal article" date="2020" name="Stud. Mycol.">
        <title>101 Dothideomycetes genomes: a test case for predicting lifestyles and emergence of pathogens.</title>
        <authorList>
            <person name="Haridas S."/>
            <person name="Albert R."/>
            <person name="Binder M."/>
            <person name="Bloem J."/>
            <person name="Labutti K."/>
            <person name="Salamov A."/>
            <person name="Andreopoulos B."/>
            <person name="Baker S."/>
            <person name="Barry K."/>
            <person name="Bills G."/>
            <person name="Bluhm B."/>
            <person name="Cannon C."/>
            <person name="Castanera R."/>
            <person name="Culley D."/>
            <person name="Daum C."/>
            <person name="Ezra D."/>
            <person name="Gonzalez J."/>
            <person name="Henrissat B."/>
            <person name="Kuo A."/>
            <person name="Liang C."/>
            <person name="Lipzen A."/>
            <person name="Lutzoni F."/>
            <person name="Magnuson J."/>
            <person name="Mondo S."/>
            <person name="Nolan M."/>
            <person name="Ohm R."/>
            <person name="Pangilinan J."/>
            <person name="Park H.-J."/>
            <person name="Ramirez L."/>
            <person name="Alfaro M."/>
            <person name="Sun H."/>
            <person name="Tritt A."/>
            <person name="Yoshinaga Y."/>
            <person name="Zwiers L.-H."/>
            <person name="Turgeon B."/>
            <person name="Goodwin S."/>
            <person name="Spatafora J."/>
            <person name="Crous P."/>
            <person name="Grigoriev I."/>
        </authorList>
    </citation>
    <scope>NUCLEOTIDE SEQUENCE</scope>
    <source>
        <strain evidence="6">CBS 123094</strain>
    </source>
</reference>
<feature type="compositionally biased region" description="Basic residues" evidence="4">
    <location>
        <begin position="934"/>
        <end position="946"/>
    </location>
</feature>
<feature type="compositionally biased region" description="Basic and acidic residues" evidence="4">
    <location>
        <begin position="870"/>
        <end position="881"/>
    </location>
</feature>